<dbReference type="EC" id="5.1.1.7" evidence="3 9"/>
<dbReference type="HAMAP" id="MF_00197">
    <property type="entry name" value="DAP_epimerase"/>
    <property type="match status" value="1"/>
</dbReference>
<comment type="caution">
    <text evidence="9">Lacks conserved residue(s) required for the propagation of feature annotation.</text>
</comment>
<dbReference type="UniPathway" id="UPA00034">
    <property type="reaction ID" value="UER00025"/>
</dbReference>
<dbReference type="Gene3D" id="3.10.310.10">
    <property type="entry name" value="Diaminopimelate Epimerase, Chain A, domain 1"/>
    <property type="match status" value="2"/>
</dbReference>
<keyword evidence="7 9" id="KW-0413">Isomerase</keyword>
<dbReference type="PROSITE" id="PS01326">
    <property type="entry name" value="DAP_EPIMERASE"/>
    <property type="match status" value="1"/>
</dbReference>
<dbReference type="FunFam" id="3.10.310.10:FF:000001">
    <property type="entry name" value="Diaminopimelate epimerase"/>
    <property type="match status" value="1"/>
</dbReference>
<evidence type="ECO:0000256" key="8">
    <source>
        <dbReference type="ARBA" id="ARBA00051712"/>
    </source>
</evidence>
<evidence type="ECO:0000313" key="11">
    <source>
        <dbReference type="EMBL" id="SHJ12883.1"/>
    </source>
</evidence>
<dbReference type="GO" id="GO:0008837">
    <property type="term" value="F:diaminopimelate epimerase activity"/>
    <property type="evidence" value="ECO:0007669"/>
    <property type="project" value="UniProtKB-UniRule"/>
</dbReference>
<accession>A0A1M6GSF0</accession>
<evidence type="ECO:0000256" key="7">
    <source>
        <dbReference type="ARBA" id="ARBA00023235"/>
    </source>
</evidence>
<keyword evidence="12" id="KW-1185">Reference proteome</keyword>
<organism evidence="11 12">
    <name type="scientific">Geosporobacter subterraneus DSM 17957</name>
    <dbReference type="NCBI Taxonomy" id="1121919"/>
    <lineage>
        <taxon>Bacteria</taxon>
        <taxon>Bacillati</taxon>
        <taxon>Bacillota</taxon>
        <taxon>Clostridia</taxon>
        <taxon>Peptostreptococcales</taxon>
        <taxon>Thermotaleaceae</taxon>
        <taxon>Geosporobacter</taxon>
    </lineage>
</organism>
<evidence type="ECO:0000256" key="5">
    <source>
        <dbReference type="ARBA" id="ARBA00022605"/>
    </source>
</evidence>
<feature type="active site" evidence="10">
    <location>
        <position position="72"/>
    </location>
</feature>
<comment type="function">
    <text evidence="9">Catalyzes the stereoinversion of LL-2,6-diaminopimelate (L,L-DAP) to meso-diaminopimelate (meso-DAP), a precursor of L-lysine and an essential component of the bacterial peptidoglycan.</text>
</comment>
<dbReference type="NCBIfam" id="TIGR00652">
    <property type="entry name" value="DapF"/>
    <property type="match status" value="1"/>
</dbReference>
<comment type="subcellular location">
    <subcellularLocation>
        <location evidence="9">Cytoplasm</location>
    </subcellularLocation>
</comment>
<evidence type="ECO:0000256" key="1">
    <source>
        <dbReference type="ARBA" id="ARBA00005196"/>
    </source>
</evidence>
<evidence type="ECO:0000256" key="9">
    <source>
        <dbReference type="HAMAP-Rule" id="MF_00197"/>
    </source>
</evidence>
<dbReference type="RefSeq" id="WP_242946236.1">
    <property type="nucleotide sequence ID" value="NZ_FQZV01000015.1"/>
</dbReference>
<feature type="binding site" evidence="9">
    <location>
        <position position="12"/>
    </location>
    <ligand>
        <name>substrate</name>
    </ligand>
</feature>
<gene>
    <name evidence="9" type="primary">dapF</name>
    <name evidence="11" type="ORF">SAMN02745975_01333</name>
</gene>
<evidence type="ECO:0000256" key="2">
    <source>
        <dbReference type="ARBA" id="ARBA00010219"/>
    </source>
</evidence>
<feature type="binding site" evidence="9">
    <location>
        <begin position="212"/>
        <end position="213"/>
    </location>
    <ligand>
        <name>substrate</name>
    </ligand>
</feature>
<comment type="catalytic activity">
    <reaction evidence="8 9">
        <text>(2S,6S)-2,6-diaminopimelate = meso-2,6-diaminopimelate</text>
        <dbReference type="Rhea" id="RHEA:15393"/>
        <dbReference type="ChEBI" id="CHEBI:57609"/>
        <dbReference type="ChEBI" id="CHEBI:57791"/>
        <dbReference type="EC" id="5.1.1.7"/>
    </reaction>
</comment>
<proteinExistence type="inferred from homology"/>
<comment type="similarity">
    <text evidence="2 9">Belongs to the diaminopimelate epimerase family.</text>
</comment>
<feature type="binding site" evidence="9">
    <location>
        <begin position="73"/>
        <end position="74"/>
    </location>
    <ligand>
        <name>substrate</name>
    </ligand>
</feature>
<keyword evidence="4 9" id="KW-0963">Cytoplasm</keyword>
<feature type="site" description="Could be important to modulate the pK values of the two catalytic cysteine residues" evidence="9">
    <location>
        <position position="163"/>
    </location>
</feature>
<feature type="binding site" evidence="9">
    <location>
        <begin position="222"/>
        <end position="223"/>
    </location>
    <ligand>
        <name>substrate</name>
    </ligand>
</feature>
<dbReference type="PANTHER" id="PTHR31689:SF0">
    <property type="entry name" value="DIAMINOPIMELATE EPIMERASE"/>
    <property type="match status" value="1"/>
</dbReference>
<dbReference type="InterPro" id="IPR001653">
    <property type="entry name" value="DAP_epimerase_DapF"/>
</dbReference>
<dbReference type="GO" id="GO:0009089">
    <property type="term" value="P:lysine biosynthetic process via diaminopimelate"/>
    <property type="evidence" value="ECO:0007669"/>
    <property type="project" value="UniProtKB-UniRule"/>
</dbReference>
<dbReference type="GO" id="GO:0005829">
    <property type="term" value="C:cytosol"/>
    <property type="evidence" value="ECO:0007669"/>
    <property type="project" value="TreeGrafter"/>
</dbReference>
<keyword evidence="6 9" id="KW-0457">Lysine biosynthesis</keyword>
<dbReference type="Proteomes" id="UP000184536">
    <property type="component" value="Unassembled WGS sequence"/>
</dbReference>
<sequence>MMEFSKMQGAGNDFILVNGLKQSFKNLSELAQKLCDRHFGIGADGMMVVVPSETADIQMIYYNSDGSRGEMCGNGIRCFSRFVFEKGIVTKPSFKVETLAGIKGIELTLVDGEVEAVAVDMGSWNYETAAIPVKIDKNEFIKETISVEGKTLEMSAVLMGVPHGVIFVDEIKETETIRLGAAIEKMELFPKRINVNFVKVVNESHILVDTWERGAGKTLACGTGACASVIIAHRLGLCGSAVNVKVPGGELQISIDNEHRVMMKGKAVFVCDGLFYL</sequence>
<keyword evidence="5 9" id="KW-0028">Amino-acid biosynthesis</keyword>
<comment type="pathway">
    <text evidence="1 9">Amino-acid biosynthesis; L-lysine biosynthesis via DAP pathway; DL-2,6-diaminopimelate from LL-2,6-diaminopimelate: step 1/1.</text>
</comment>
<dbReference type="EMBL" id="FQZV01000015">
    <property type="protein sequence ID" value="SHJ12883.1"/>
    <property type="molecule type" value="Genomic_DNA"/>
</dbReference>
<evidence type="ECO:0000256" key="4">
    <source>
        <dbReference type="ARBA" id="ARBA00022490"/>
    </source>
</evidence>
<dbReference type="Pfam" id="PF01678">
    <property type="entry name" value="DAP_epimerase"/>
    <property type="match status" value="2"/>
</dbReference>
<reference evidence="12" key="1">
    <citation type="submission" date="2016-11" db="EMBL/GenBank/DDBJ databases">
        <authorList>
            <person name="Varghese N."/>
            <person name="Submissions S."/>
        </authorList>
    </citation>
    <scope>NUCLEOTIDE SEQUENCE [LARGE SCALE GENOMIC DNA]</scope>
    <source>
        <strain evidence="12">DSM 17957</strain>
    </source>
</reference>
<evidence type="ECO:0000313" key="12">
    <source>
        <dbReference type="Proteomes" id="UP000184536"/>
    </source>
</evidence>
<comment type="subunit">
    <text evidence="9">Homodimer.</text>
</comment>
<dbReference type="PANTHER" id="PTHR31689">
    <property type="entry name" value="DIAMINOPIMELATE EPIMERASE, CHLOROPLASTIC"/>
    <property type="match status" value="1"/>
</dbReference>
<feature type="active site" description="Proton acceptor" evidence="9">
    <location>
        <position position="221"/>
    </location>
</feature>
<evidence type="ECO:0000256" key="6">
    <source>
        <dbReference type="ARBA" id="ARBA00023154"/>
    </source>
</evidence>
<feature type="active site" description="Proton donor" evidence="9">
    <location>
        <position position="72"/>
    </location>
</feature>
<protein>
    <recommendedName>
        <fullName evidence="3 9">Diaminopimelate epimerase</fullName>
        <shortName evidence="9">DAP epimerase</shortName>
        <ecNumber evidence="3 9">5.1.1.7</ecNumber>
    </recommendedName>
    <alternativeName>
        <fullName evidence="9">PLP-independent amino acid racemase</fullName>
    </alternativeName>
</protein>
<feature type="site" description="Could be important to modulate the pK values of the two catalytic cysteine residues" evidence="9">
    <location>
        <position position="212"/>
    </location>
</feature>
<feature type="binding site" evidence="9">
    <location>
        <position position="63"/>
    </location>
    <ligand>
        <name>substrate</name>
    </ligand>
</feature>
<dbReference type="STRING" id="1121919.SAMN02745975_01333"/>
<dbReference type="SUPFAM" id="SSF54506">
    <property type="entry name" value="Diaminopimelate epimerase-like"/>
    <property type="match status" value="2"/>
</dbReference>
<feature type="binding site" evidence="9">
    <location>
        <position position="194"/>
    </location>
    <ligand>
        <name>substrate</name>
    </ligand>
</feature>
<dbReference type="InterPro" id="IPR018510">
    <property type="entry name" value="DAP_epimerase_AS"/>
</dbReference>
<evidence type="ECO:0000256" key="10">
    <source>
        <dbReference type="PROSITE-ProRule" id="PRU10125"/>
    </source>
</evidence>
<dbReference type="AlphaFoldDB" id="A0A1M6GSF0"/>
<evidence type="ECO:0000256" key="3">
    <source>
        <dbReference type="ARBA" id="ARBA00013080"/>
    </source>
</evidence>
<name>A0A1M6GSF0_9FIRM</name>